<dbReference type="AlphaFoldDB" id="A0A1I7SH77"/>
<evidence type="ECO:0000313" key="1">
    <source>
        <dbReference type="Proteomes" id="UP000095284"/>
    </source>
</evidence>
<proteinExistence type="predicted"/>
<accession>A0A1I7SH77</accession>
<sequence>MEHVLPSYKFVDDTEELREVSPRKEGLVLCECTPSLKNMPDIKSDEQRFCFLKSLRGQSKKAIEDACPTLISLSTQNYDAPFKTAFEEFLLEFLSSSDSRLVRKTCLHLLRSIFYPLSEFESFFSLFSTLEESQYHVIEPILPKLNNLVELVKEKHLAWDYLKAVLKKMISHTNGWIRCFGFQSLTNVPVDVFRSDINFVVFDYYKSLNSYDPFWRLDETVGVVSYIGKLRNINKQCLSESFVKSLLSLFESRFSPSPLLFLSQTLPDVNDKYLTDDDMPLIRRVISEICCLQYPNLKNEVVFNFIKFLFAAFDWEGPSSGKGIISLFTFFPLPLRVNVCGLVVKYVNPRDLIALFDGKILHNGLLELLSCLPTSDFNEFMFSCDDINVKLMMAFRRHDFLEEDVVKQLFIERLFVAVEKVVNEEEYINLCLGPILSRLDVTTDIHEMLISNLEDNRSNISRRGLLLLLSHCKNSSLPRLCGLSSVEELAFFHLISLSTHLYNDDFNNEIKKNIDVFSTETEKAILFLEDCSRILKKVDSETKSLLLERCEVLAKETQKSSNFPIVCKYWIIIALSALQEVEKTSMNSLEKIMEIGLKNPQVAFMLSREVRSSRLPDCMANMMMRLAIYGDVVKKDDLVFHLANATAKRSDDLIYQ</sequence>
<organism evidence="1 2">
    <name type="scientific">Bursaphelenchus xylophilus</name>
    <name type="common">Pinewood nematode worm</name>
    <name type="synonym">Aphelenchoides xylophilus</name>
    <dbReference type="NCBI Taxonomy" id="6326"/>
    <lineage>
        <taxon>Eukaryota</taxon>
        <taxon>Metazoa</taxon>
        <taxon>Ecdysozoa</taxon>
        <taxon>Nematoda</taxon>
        <taxon>Chromadorea</taxon>
        <taxon>Rhabditida</taxon>
        <taxon>Tylenchina</taxon>
        <taxon>Tylenchomorpha</taxon>
        <taxon>Aphelenchoidea</taxon>
        <taxon>Aphelenchoididae</taxon>
        <taxon>Bursaphelenchus</taxon>
    </lineage>
</organism>
<dbReference type="WBParaSite" id="BXY_1239300.1">
    <property type="protein sequence ID" value="BXY_1239300.1"/>
    <property type="gene ID" value="BXY_1239300"/>
</dbReference>
<name>A0A1I7SH77_BURXY</name>
<dbReference type="GO" id="GO:0016423">
    <property type="term" value="F:tRNA (guanine) methyltransferase activity"/>
    <property type="evidence" value="ECO:0007669"/>
    <property type="project" value="TreeGrafter"/>
</dbReference>
<dbReference type="PANTHER" id="PTHR12029">
    <property type="entry name" value="RNA METHYLTRANSFERASE"/>
    <property type="match status" value="1"/>
</dbReference>
<dbReference type="InterPro" id="IPR045330">
    <property type="entry name" value="TRM3/TARBP1"/>
</dbReference>
<reference evidence="2" key="1">
    <citation type="submission" date="2016-11" db="UniProtKB">
        <authorList>
            <consortium name="WormBaseParasite"/>
        </authorList>
    </citation>
    <scope>IDENTIFICATION</scope>
</reference>
<protein>
    <submittedName>
        <fullName evidence="2">HEAT repeat protein</fullName>
    </submittedName>
</protein>
<evidence type="ECO:0000313" key="2">
    <source>
        <dbReference type="WBParaSite" id="BXY_1239300.1"/>
    </source>
</evidence>
<dbReference type="Proteomes" id="UP000095284">
    <property type="component" value="Unplaced"/>
</dbReference>
<dbReference type="GO" id="GO:0030488">
    <property type="term" value="P:tRNA methylation"/>
    <property type="evidence" value="ECO:0007669"/>
    <property type="project" value="TreeGrafter"/>
</dbReference>
<dbReference type="InterPro" id="IPR016024">
    <property type="entry name" value="ARM-type_fold"/>
</dbReference>
<dbReference type="PANTHER" id="PTHR12029:SF11">
    <property type="entry name" value="METHYLTRANSFERASE TARBP1-RELATED"/>
    <property type="match status" value="1"/>
</dbReference>
<dbReference type="SUPFAM" id="SSF48371">
    <property type="entry name" value="ARM repeat"/>
    <property type="match status" value="1"/>
</dbReference>